<gene>
    <name evidence="2" type="ORF">PNOK_0856200</name>
</gene>
<reference evidence="2 3" key="1">
    <citation type="journal article" date="2017" name="Mol. Ecol.">
        <title>Comparative and population genomic landscape of Phellinus noxius: A hypervariable fungus causing root rot in trees.</title>
        <authorList>
            <person name="Chung C.L."/>
            <person name="Lee T.J."/>
            <person name="Akiba M."/>
            <person name="Lee H.H."/>
            <person name="Kuo T.H."/>
            <person name="Liu D."/>
            <person name="Ke H.M."/>
            <person name="Yokoi T."/>
            <person name="Roa M.B."/>
            <person name="Lu M.J."/>
            <person name="Chang Y.Y."/>
            <person name="Ann P.J."/>
            <person name="Tsai J.N."/>
            <person name="Chen C.Y."/>
            <person name="Tzean S.S."/>
            <person name="Ota Y."/>
            <person name="Hattori T."/>
            <person name="Sahashi N."/>
            <person name="Liou R.F."/>
            <person name="Kikuchi T."/>
            <person name="Tsai I.J."/>
        </authorList>
    </citation>
    <scope>NUCLEOTIDE SEQUENCE [LARGE SCALE GENOMIC DNA]</scope>
    <source>
        <strain evidence="2 3">FFPRI411160</strain>
    </source>
</reference>
<dbReference type="Proteomes" id="UP000217199">
    <property type="component" value="Unassembled WGS sequence"/>
</dbReference>
<feature type="compositionally biased region" description="Polar residues" evidence="1">
    <location>
        <begin position="121"/>
        <end position="132"/>
    </location>
</feature>
<dbReference type="AlphaFoldDB" id="A0A286U865"/>
<name>A0A286U865_9AGAM</name>
<proteinExistence type="predicted"/>
<organism evidence="2 3">
    <name type="scientific">Pyrrhoderma noxium</name>
    <dbReference type="NCBI Taxonomy" id="2282107"/>
    <lineage>
        <taxon>Eukaryota</taxon>
        <taxon>Fungi</taxon>
        <taxon>Dikarya</taxon>
        <taxon>Basidiomycota</taxon>
        <taxon>Agaricomycotina</taxon>
        <taxon>Agaricomycetes</taxon>
        <taxon>Hymenochaetales</taxon>
        <taxon>Hymenochaetaceae</taxon>
        <taxon>Pyrrhoderma</taxon>
    </lineage>
</organism>
<dbReference type="InParanoid" id="A0A286U865"/>
<feature type="region of interest" description="Disordered" evidence="1">
    <location>
        <begin position="220"/>
        <end position="249"/>
    </location>
</feature>
<sequence length="374" mass="41344">MTPNLPAFSQVPEPNFFVSTCAPLKSYSLYSITSCGLIARLCSDRFNTYMKHLNNSPQLLTLLVYQNVLLVFSNFASSLSPSSLAANAIITIDSQFVTLHLRSRLQTLFIMGRLNLPSDGGHTSRSSRNVSCYPSEHPSSKSLSQHHKDDDPSEGEICTTTYRPSRNSGITDPRMKRERQHEVNVFEIEQLLKSKIHRNYSHYSSPDDMFPHFKLANRQESDGASSFTDTLSTQISSNSNNTQDQSSLVPANISTGNAQASYTTEDTLSDISELTNVESIQRGESLVEINQVVLGSSSQHTGSSASTLFTEEESQAYEYNHRVRFAEGTVYVTGKTIGKPLGTVNSKGRARQPIVRMGKNAIRSILPKCKTNAV</sequence>
<evidence type="ECO:0000313" key="2">
    <source>
        <dbReference type="EMBL" id="PAV15704.1"/>
    </source>
</evidence>
<dbReference type="EMBL" id="NBII01000009">
    <property type="protein sequence ID" value="PAV15704.1"/>
    <property type="molecule type" value="Genomic_DNA"/>
</dbReference>
<feature type="region of interest" description="Disordered" evidence="1">
    <location>
        <begin position="119"/>
        <end position="173"/>
    </location>
</feature>
<feature type="compositionally biased region" description="Low complexity" evidence="1">
    <location>
        <begin position="230"/>
        <end position="247"/>
    </location>
</feature>
<protein>
    <submittedName>
        <fullName evidence="2">Uncharacterized protein</fullName>
    </submittedName>
</protein>
<feature type="compositionally biased region" description="Polar residues" evidence="1">
    <location>
        <begin position="158"/>
        <end position="170"/>
    </location>
</feature>
<comment type="caution">
    <text evidence="2">The sequence shown here is derived from an EMBL/GenBank/DDBJ whole genome shotgun (WGS) entry which is preliminary data.</text>
</comment>
<keyword evidence="3" id="KW-1185">Reference proteome</keyword>
<accession>A0A286U865</accession>
<evidence type="ECO:0000256" key="1">
    <source>
        <dbReference type="SAM" id="MobiDB-lite"/>
    </source>
</evidence>
<evidence type="ECO:0000313" key="3">
    <source>
        <dbReference type="Proteomes" id="UP000217199"/>
    </source>
</evidence>